<dbReference type="AlphaFoldDB" id="A0A0R1S067"/>
<organism evidence="5 6">
    <name type="scientific">Lentilactobacillus diolivorans DSM 14421</name>
    <dbReference type="NCBI Taxonomy" id="1423739"/>
    <lineage>
        <taxon>Bacteria</taxon>
        <taxon>Bacillati</taxon>
        <taxon>Bacillota</taxon>
        <taxon>Bacilli</taxon>
        <taxon>Lactobacillales</taxon>
        <taxon>Lactobacillaceae</taxon>
        <taxon>Lentilactobacillus</taxon>
    </lineage>
</organism>
<reference evidence="5 6" key="1">
    <citation type="journal article" date="2015" name="Genome Announc.">
        <title>Expanding the biotechnology potential of lactobacilli through comparative genomics of 213 strains and associated genera.</title>
        <authorList>
            <person name="Sun Z."/>
            <person name="Harris H.M."/>
            <person name="McCann A."/>
            <person name="Guo C."/>
            <person name="Argimon S."/>
            <person name="Zhang W."/>
            <person name="Yang X."/>
            <person name="Jeffery I.B."/>
            <person name="Cooney J.C."/>
            <person name="Kagawa T.F."/>
            <person name="Liu W."/>
            <person name="Song Y."/>
            <person name="Salvetti E."/>
            <person name="Wrobel A."/>
            <person name="Rasinkangas P."/>
            <person name="Parkhill J."/>
            <person name="Rea M.C."/>
            <person name="O'Sullivan O."/>
            <person name="Ritari J."/>
            <person name="Douillard F.P."/>
            <person name="Paul Ross R."/>
            <person name="Yang R."/>
            <person name="Briner A.E."/>
            <person name="Felis G.E."/>
            <person name="de Vos W.M."/>
            <person name="Barrangou R."/>
            <person name="Klaenhammer T.R."/>
            <person name="Caufield P.W."/>
            <person name="Cui Y."/>
            <person name="Zhang H."/>
            <person name="O'Toole P.W."/>
        </authorList>
    </citation>
    <scope>NUCLEOTIDE SEQUENCE [LARGE SCALE GENOMIC DNA]</scope>
    <source>
        <strain evidence="5 6">DSM 14421</strain>
    </source>
</reference>
<sequence>MGGNNLTEQDHKQTYAKMKNNGIPLADKVDTVTNVFKIIADPTRARILLALAETSLSVNEIVAILGMSQSSISHQLRVLKDNRLVSGTRIGKQIHYQLTDRHIVQIFNQMIDHIDEE</sequence>
<dbReference type="Gene3D" id="1.10.10.10">
    <property type="entry name" value="Winged helix-like DNA-binding domain superfamily/Winged helix DNA-binding domain"/>
    <property type="match status" value="1"/>
</dbReference>
<dbReference type="InterPro" id="IPR051011">
    <property type="entry name" value="Metal_resp_trans_reg"/>
</dbReference>
<dbReference type="SUPFAM" id="SSF46785">
    <property type="entry name" value="Winged helix' DNA-binding domain"/>
    <property type="match status" value="1"/>
</dbReference>
<dbReference type="InterPro" id="IPR001845">
    <property type="entry name" value="HTH_ArsR_DNA-bd_dom"/>
</dbReference>
<evidence type="ECO:0000259" key="4">
    <source>
        <dbReference type="PROSITE" id="PS50987"/>
    </source>
</evidence>
<gene>
    <name evidence="5" type="ORF">FC85_GL002049</name>
</gene>
<evidence type="ECO:0000256" key="3">
    <source>
        <dbReference type="ARBA" id="ARBA00023163"/>
    </source>
</evidence>
<dbReference type="InterPro" id="IPR011991">
    <property type="entry name" value="ArsR-like_HTH"/>
</dbReference>
<dbReference type="InterPro" id="IPR036388">
    <property type="entry name" value="WH-like_DNA-bd_sf"/>
</dbReference>
<dbReference type="Proteomes" id="UP000052013">
    <property type="component" value="Unassembled WGS sequence"/>
</dbReference>
<name>A0A0R1S067_9LACO</name>
<dbReference type="GO" id="GO:0003677">
    <property type="term" value="F:DNA binding"/>
    <property type="evidence" value="ECO:0007669"/>
    <property type="project" value="UniProtKB-KW"/>
</dbReference>
<evidence type="ECO:0000256" key="2">
    <source>
        <dbReference type="ARBA" id="ARBA00023125"/>
    </source>
</evidence>
<dbReference type="Pfam" id="PF01022">
    <property type="entry name" value="HTH_5"/>
    <property type="match status" value="1"/>
</dbReference>
<dbReference type="SMART" id="SM00418">
    <property type="entry name" value="HTH_ARSR"/>
    <property type="match status" value="1"/>
</dbReference>
<dbReference type="CDD" id="cd00090">
    <property type="entry name" value="HTH_ARSR"/>
    <property type="match status" value="1"/>
</dbReference>
<dbReference type="NCBIfam" id="NF033788">
    <property type="entry name" value="HTH_metalloreg"/>
    <property type="match status" value="1"/>
</dbReference>
<proteinExistence type="predicted"/>
<dbReference type="PATRIC" id="fig|1423739.3.peg.2134"/>
<evidence type="ECO:0000256" key="1">
    <source>
        <dbReference type="ARBA" id="ARBA00023015"/>
    </source>
</evidence>
<dbReference type="PROSITE" id="PS50987">
    <property type="entry name" value="HTH_ARSR_2"/>
    <property type="match status" value="1"/>
</dbReference>
<dbReference type="STRING" id="1423739.FC85_GL002049"/>
<keyword evidence="1" id="KW-0805">Transcription regulation</keyword>
<evidence type="ECO:0000313" key="5">
    <source>
        <dbReference type="EMBL" id="KRL62535.1"/>
    </source>
</evidence>
<keyword evidence="3" id="KW-0804">Transcription</keyword>
<evidence type="ECO:0000313" key="6">
    <source>
        <dbReference type="Proteomes" id="UP000052013"/>
    </source>
</evidence>
<accession>A0A0R1S067</accession>
<dbReference type="PRINTS" id="PR00778">
    <property type="entry name" value="HTHARSR"/>
</dbReference>
<dbReference type="PANTHER" id="PTHR43132:SF6">
    <property type="entry name" value="HTH-TYPE TRANSCRIPTIONAL REPRESSOR CZRA"/>
    <property type="match status" value="1"/>
</dbReference>
<dbReference type="GO" id="GO:0003700">
    <property type="term" value="F:DNA-binding transcription factor activity"/>
    <property type="evidence" value="ECO:0007669"/>
    <property type="project" value="InterPro"/>
</dbReference>
<feature type="domain" description="HTH arsR-type" evidence="4">
    <location>
        <begin position="25"/>
        <end position="117"/>
    </location>
</feature>
<comment type="caution">
    <text evidence="5">The sequence shown here is derived from an EMBL/GenBank/DDBJ whole genome shotgun (WGS) entry which is preliminary data.</text>
</comment>
<protein>
    <submittedName>
        <fullName evidence="5">Transcriptional repressor</fullName>
    </submittedName>
</protein>
<keyword evidence="2" id="KW-0238">DNA-binding</keyword>
<dbReference type="InterPro" id="IPR036390">
    <property type="entry name" value="WH_DNA-bd_sf"/>
</dbReference>
<dbReference type="PANTHER" id="PTHR43132">
    <property type="entry name" value="ARSENICAL RESISTANCE OPERON REPRESSOR ARSR-RELATED"/>
    <property type="match status" value="1"/>
</dbReference>
<dbReference type="EMBL" id="AZEY01000108">
    <property type="protein sequence ID" value="KRL62535.1"/>
    <property type="molecule type" value="Genomic_DNA"/>
</dbReference>